<evidence type="ECO:0000259" key="16">
    <source>
        <dbReference type="Pfam" id="PF00586"/>
    </source>
</evidence>
<comment type="caution">
    <text evidence="18">The sequence shown here is derived from an EMBL/GenBank/DDBJ whole genome shotgun (WGS) entry which is preliminary data.</text>
</comment>
<keyword evidence="6 15" id="KW-0963">Cytoplasm</keyword>
<reference evidence="18" key="2">
    <citation type="journal article" date="2021" name="PeerJ">
        <title>Extensive microbial diversity within the chicken gut microbiome revealed by metagenomics and culture.</title>
        <authorList>
            <person name="Gilroy R."/>
            <person name="Ravi A."/>
            <person name="Getino M."/>
            <person name="Pursley I."/>
            <person name="Horton D.L."/>
            <person name="Alikhan N.F."/>
            <person name="Baker D."/>
            <person name="Gharbi K."/>
            <person name="Hall N."/>
            <person name="Watson M."/>
            <person name="Adriaenssens E.M."/>
            <person name="Foster-Nyarko E."/>
            <person name="Jarju S."/>
            <person name="Secka A."/>
            <person name="Antonio M."/>
            <person name="Oren A."/>
            <person name="Chaudhuri R.R."/>
            <person name="La Ragione R."/>
            <person name="Hildebrand F."/>
            <person name="Pallen M.J."/>
        </authorList>
    </citation>
    <scope>NUCLEOTIDE SEQUENCE</scope>
    <source>
        <strain evidence="18">20514</strain>
    </source>
</reference>
<gene>
    <name evidence="15" type="primary">purM</name>
    <name evidence="18" type="ORF">IAC29_01680</name>
</gene>
<keyword evidence="7 15" id="KW-0436">Ligase</keyword>
<evidence type="ECO:0000256" key="3">
    <source>
        <dbReference type="ARBA" id="ARBA00010280"/>
    </source>
</evidence>
<evidence type="ECO:0000259" key="17">
    <source>
        <dbReference type="Pfam" id="PF02769"/>
    </source>
</evidence>
<dbReference type="Gene3D" id="3.30.1330.10">
    <property type="entry name" value="PurM-like, N-terminal domain"/>
    <property type="match status" value="1"/>
</dbReference>
<comment type="pathway">
    <text evidence="2 15">Purine metabolism; IMP biosynthesis via de novo pathway; 5-amino-1-(5-phospho-D-ribosyl)imidazole from N(2)-formyl-N(1)-(5-phospho-D-ribosyl)glycinamide: step 2/2.</text>
</comment>
<dbReference type="GO" id="GO:0004641">
    <property type="term" value="F:phosphoribosylformylglycinamidine cyclo-ligase activity"/>
    <property type="evidence" value="ECO:0007669"/>
    <property type="project" value="UniProtKB-UniRule"/>
</dbReference>
<evidence type="ECO:0000256" key="10">
    <source>
        <dbReference type="ARBA" id="ARBA00022840"/>
    </source>
</evidence>
<feature type="domain" description="PurM-like N-terminal" evidence="16">
    <location>
        <begin position="56"/>
        <end position="161"/>
    </location>
</feature>
<feature type="domain" description="PurM-like C-terminal" evidence="17">
    <location>
        <begin position="173"/>
        <end position="339"/>
    </location>
</feature>
<dbReference type="GO" id="GO:0006189">
    <property type="term" value="P:'de novo' IMP biosynthetic process"/>
    <property type="evidence" value="ECO:0007669"/>
    <property type="project" value="UniProtKB-UniRule"/>
</dbReference>
<dbReference type="InterPro" id="IPR004733">
    <property type="entry name" value="PurM_cligase"/>
</dbReference>
<keyword evidence="8 15" id="KW-0547">Nucleotide-binding</keyword>
<proteinExistence type="inferred from homology"/>
<dbReference type="GO" id="GO:0005829">
    <property type="term" value="C:cytosol"/>
    <property type="evidence" value="ECO:0007669"/>
    <property type="project" value="TreeGrafter"/>
</dbReference>
<dbReference type="Gene3D" id="3.90.650.10">
    <property type="entry name" value="PurM-like C-terminal domain"/>
    <property type="match status" value="1"/>
</dbReference>
<dbReference type="AlphaFoldDB" id="A0A9D9EH30"/>
<comment type="catalytic activity">
    <reaction evidence="14 15">
        <text>2-formamido-N(1)-(5-O-phospho-beta-D-ribosyl)acetamidine + ATP = 5-amino-1-(5-phospho-beta-D-ribosyl)imidazole + ADP + phosphate + H(+)</text>
        <dbReference type="Rhea" id="RHEA:23032"/>
        <dbReference type="ChEBI" id="CHEBI:15378"/>
        <dbReference type="ChEBI" id="CHEBI:30616"/>
        <dbReference type="ChEBI" id="CHEBI:43474"/>
        <dbReference type="ChEBI" id="CHEBI:137981"/>
        <dbReference type="ChEBI" id="CHEBI:147287"/>
        <dbReference type="ChEBI" id="CHEBI:456216"/>
        <dbReference type="EC" id="6.3.3.1"/>
    </reaction>
</comment>
<comment type="subcellular location">
    <subcellularLocation>
        <location evidence="1 15">Cytoplasm</location>
    </subcellularLocation>
</comment>
<evidence type="ECO:0000256" key="12">
    <source>
        <dbReference type="ARBA" id="ARBA00032931"/>
    </source>
</evidence>
<keyword evidence="10 15" id="KW-0067">ATP-binding</keyword>
<accession>A0A9D9EH30</accession>
<dbReference type="Pfam" id="PF02769">
    <property type="entry name" value="AIRS_C"/>
    <property type="match status" value="1"/>
</dbReference>
<dbReference type="InterPro" id="IPR010918">
    <property type="entry name" value="PurM-like_C_dom"/>
</dbReference>
<keyword evidence="9 15" id="KW-0658">Purine biosynthesis</keyword>
<dbReference type="GO" id="GO:0004637">
    <property type="term" value="F:phosphoribosylamine-glycine ligase activity"/>
    <property type="evidence" value="ECO:0007669"/>
    <property type="project" value="TreeGrafter"/>
</dbReference>
<evidence type="ECO:0000256" key="11">
    <source>
        <dbReference type="ARBA" id="ARBA00031908"/>
    </source>
</evidence>
<organism evidence="18 19">
    <name type="scientific">Candidatus Cryptobacteroides merdigallinarum</name>
    <dbReference type="NCBI Taxonomy" id="2840770"/>
    <lineage>
        <taxon>Bacteria</taxon>
        <taxon>Pseudomonadati</taxon>
        <taxon>Bacteroidota</taxon>
        <taxon>Bacteroidia</taxon>
        <taxon>Bacteroidales</taxon>
        <taxon>Candidatus Cryptobacteroides</taxon>
    </lineage>
</organism>
<dbReference type="SUPFAM" id="SSF55326">
    <property type="entry name" value="PurM N-terminal domain-like"/>
    <property type="match status" value="1"/>
</dbReference>
<dbReference type="InterPro" id="IPR036676">
    <property type="entry name" value="PurM-like_C_sf"/>
</dbReference>
<dbReference type="Pfam" id="PF00586">
    <property type="entry name" value="AIRS"/>
    <property type="match status" value="1"/>
</dbReference>
<dbReference type="InterPro" id="IPR036921">
    <property type="entry name" value="PurM-like_N_sf"/>
</dbReference>
<comment type="similarity">
    <text evidence="3 15">Belongs to the AIR synthase family.</text>
</comment>
<dbReference type="Proteomes" id="UP000810252">
    <property type="component" value="Unassembled WGS sequence"/>
</dbReference>
<evidence type="ECO:0000256" key="4">
    <source>
        <dbReference type="ARBA" id="ARBA00013047"/>
    </source>
</evidence>
<protein>
    <recommendedName>
        <fullName evidence="5 15">Phosphoribosylformylglycinamidine cyclo-ligase</fullName>
        <ecNumber evidence="4 15">6.3.3.1</ecNumber>
    </recommendedName>
    <alternativeName>
        <fullName evidence="12 15">AIR synthase</fullName>
    </alternativeName>
    <alternativeName>
        <fullName evidence="13 15">AIRS</fullName>
    </alternativeName>
    <alternativeName>
        <fullName evidence="11 15">Phosphoribosyl-aminoimidazole synthetase</fullName>
    </alternativeName>
</protein>
<evidence type="ECO:0000256" key="14">
    <source>
        <dbReference type="ARBA" id="ARBA00049057"/>
    </source>
</evidence>
<dbReference type="GO" id="GO:0046084">
    <property type="term" value="P:adenine biosynthetic process"/>
    <property type="evidence" value="ECO:0007669"/>
    <property type="project" value="TreeGrafter"/>
</dbReference>
<evidence type="ECO:0000256" key="2">
    <source>
        <dbReference type="ARBA" id="ARBA00004686"/>
    </source>
</evidence>
<dbReference type="CDD" id="cd02196">
    <property type="entry name" value="PurM"/>
    <property type="match status" value="1"/>
</dbReference>
<dbReference type="EC" id="6.3.3.1" evidence="4 15"/>
<evidence type="ECO:0000313" key="18">
    <source>
        <dbReference type="EMBL" id="MBO8447966.1"/>
    </source>
</evidence>
<evidence type="ECO:0000313" key="19">
    <source>
        <dbReference type="Proteomes" id="UP000810252"/>
    </source>
</evidence>
<dbReference type="EMBL" id="JADIMQ010000025">
    <property type="protein sequence ID" value="MBO8447966.1"/>
    <property type="molecule type" value="Genomic_DNA"/>
</dbReference>
<evidence type="ECO:0000256" key="8">
    <source>
        <dbReference type="ARBA" id="ARBA00022741"/>
    </source>
</evidence>
<dbReference type="PANTHER" id="PTHR10520:SF12">
    <property type="entry name" value="TRIFUNCTIONAL PURINE BIOSYNTHETIC PROTEIN ADENOSINE-3"/>
    <property type="match status" value="1"/>
</dbReference>
<reference evidence="18" key="1">
    <citation type="submission" date="2020-10" db="EMBL/GenBank/DDBJ databases">
        <authorList>
            <person name="Gilroy R."/>
        </authorList>
    </citation>
    <scope>NUCLEOTIDE SEQUENCE</scope>
    <source>
        <strain evidence="18">20514</strain>
    </source>
</reference>
<dbReference type="InterPro" id="IPR016188">
    <property type="entry name" value="PurM-like_N"/>
</dbReference>
<evidence type="ECO:0000256" key="9">
    <source>
        <dbReference type="ARBA" id="ARBA00022755"/>
    </source>
</evidence>
<evidence type="ECO:0000256" key="6">
    <source>
        <dbReference type="ARBA" id="ARBA00022490"/>
    </source>
</evidence>
<name>A0A9D9EH30_9BACT</name>
<dbReference type="HAMAP" id="MF_00741">
    <property type="entry name" value="AIRS"/>
    <property type="match status" value="1"/>
</dbReference>
<sequence>MAVSYEKAGVNLEAGYEVVRRIKSHVASTSRPGVMGNIGSFGGMFDLSALNVREPVLVSGTDGVGTKLKIAFEMDRHDTIGIDAVAMCVNDVLAQGAEPLFFLDYVAVGHNEPAKIEAIVSGVAEGCRQAGCALVGGETAEMPGMYADGEYDIAGYTTGVVEKSKLIDGSKVKAGDVLVGIASSGVHSNGFSLVRKIFSDNSLDLKASYPELGGAVLGEVALTPTKIYVRQVLDVIRNCDVHGVAHITGGGFDENIPRILQEGQGIEIKEGTWDILPIFRFLEKYGKIARREMFNIFNMGIGMVLAMDESEVEKAIGILESYGERASVIGKVTDTPGVNIL</sequence>
<dbReference type="FunFam" id="3.90.650.10:FF:000011">
    <property type="entry name" value="Phosphoribosylformylglycinamidine cyclo-ligase"/>
    <property type="match status" value="1"/>
</dbReference>
<dbReference type="PANTHER" id="PTHR10520">
    <property type="entry name" value="TRIFUNCTIONAL PURINE BIOSYNTHETIC PROTEIN ADENOSINE-3-RELATED"/>
    <property type="match status" value="1"/>
</dbReference>
<evidence type="ECO:0000256" key="1">
    <source>
        <dbReference type="ARBA" id="ARBA00004496"/>
    </source>
</evidence>
<evidence type="ECO:0000256" key="5">
    <source>
        <dbReference type="ARBA" id="ARBA00020367"/>
    </source>
</evidence>
<dbReference type="GO" id="GO:0005524">
    <property type="term" value="F:ATP binding"/>
    <property type="evidence" value="ECO:0007669"/>
    <property type="project" value="UniProtKB-KW"/>
</dbReference>
<evidence type="ECO:0000256" key="15">
    <source>
        <dbReference type="HAMAP-Rule" id="MF_00741"/>
    </source>
</evidence>
<dbReference type="FunFam" id="3.30.1330.10:FF:000001">
    <property type="entry name" value="Phosphoribosylformylglycinamidine cyclo-ligase"/>
    <property type="match status" value="1"/>
</dbReference>
<evidence type="ECO:0000256" key="13">
    <source>
        <dbReference type="ARBA" id="ARBA00033093"/>
    </source>
</evidence>
<evidence type="ECO:0000256" key="7">
    <source>
        <dbReference type="ARBA" id="ARBA00022598"/>
    </source>
</evidence>
<dbReference type="SUPFAM" id="SSF56042">
    <property type="entry name" value="PurM C-terminal domain-like"/>
    <property type="match status" value="1"/>
</dbReference>
<dbReference type="NCBIfam" id="TIGR00878">
    <property type="entry name" value="purM"/>
    <property type="match status" value="1"/>
</dbReference>